<sequence length="236" mass="27032">MPDFDNRLAEFFHEPRNSSRRESLLLNRMSYDFQLAAATSGYYLKIYNSDVDDNGYDVIVDSEMVTKKLQVKSLLSTSKTKSWAISKGLIKPDSEEICLLVDWTNIHPPGIGGGVVLQEVKLNEFDINIQYHYSDIWIITLYSRGIIGSDRHQKIARKFIHSLLSGNYHDKINIAKSLFVKVKSPASLLSLMCIHTNYRISNIRYLLSERHSGKLSPPEQIDILINDEIKRLCIPD</sequence>
<organism evidence="1 2">
    <name type="scientific">Aeromonas piscicola</name>
    <dbReference type="NCBI Taxonomy" id="600645"/>
    <lineage>
        <taxon>Bacteria</taxon>
        <taxon>Pseudomonadati</taxon>
        <taxon>Pseudomonadota</taxon>
        <taxon>Gammaproteobacteria</taxon>
        <taxon>Aeromonadales</taxon>
        <taxon>Aeromonadaceae</taxon>
        <taxon>Aeromonas</taxon>
    </lineage>
</organism>
<evidence type="ECO:0000313" key="1">
    <source>
        <dbReference type="EMBL" id="MDM5130056.1"/>
    </source>
</evidence>
<gene>
    <name evidence="1" type="ORF">OB962_03430</name>
</gene>
<protein>
    <submittedName>
        <fullName evidence="1">Uncharacterized protein</fullName>
    </submittedName>
</protein>
<accession>A0ABT7Q7Y8</accession>
<comment type="caution">
    <text evidence="1">The sequence shown here is derived from an EMBL/GenBank/DDBJ whole genome shotgun (WGS) entry which is preliminary data.</text>
</comment>
<name>A0ABT7Q7Y8_9GAMM</name>
<dbReference type="EMBL" id="JAOPLU010000001">
    <property type="protein sequence ID" value="MDM5130056.1"/>
    <property type="molecule type" value="Genomic_DNA"/>
</dbReference>
<evidence type="ECO:0000313" key="2">
    <source>
        <dbReference type="Proteomes" id="UP001168109"/>
    </source>
</evidence>
<reference evidence="1" key="1">
    <citation type="submission" date="2024-05" db="EMBL/GenBank/DDBJ databases">
        <title>WGS of Aeromonas isolates.</title>
        <authorList>
            <person name="Lee H."/>
        </authorList>
    </citation>
    <scope>NUCLEOTIDE SEQUENCE</scope>
    <source>
        <strain evidence="1">LP308</strain>
    </source>
</reference>
<proteinExistence type="predicted"/>
<dbReference type="RefSeq" id="WP_277736009.1">
    <property type="nucleotide sequence ID" value="NZ_JAOPLU010000001.1"/>
</dbReference>
<keyword evidence="2" id="KW-1185">Reference proteome</keyword>
<dbReference type="Proteomes" id="UP001168109">
    <property type="component" value="Unassembled WGS sequence"/>
</dbReference>